<dbReference type="Gene3D" id="2.60.120.590">
    <property type="entry name" value="Alpha-ketoglutarate-dependent dioxygenase AlkB-like"/>
    <property type="match status" value="1"/>
</dbReference>
<dbReference type="PANTHER" id="PTHR31447">
    <property type="entry name" value="HYDROXYPROLINE-RICH GLYCOPROTEIN FAMILY PROTEIN-RELATED"/>
    <property type="match status" value="1"/>
</dbReference>
<dbReference type="Proteomes" id="UP000734854">
    <property type="component" value="Unassembled WGS sequence"/>
</dbReference>
<gene>
    <name evidence="3" type="ORF">ZIOFF_052640</name>
</gene>
<feature type="region of interest" description="Disordered" evidence="2">
    <location>
        <begin position="211"/>
        <end position="233"/>
    </location>
</feature>
<reference evidence="3 4" key="1">
    <citation type="submission" date="2020-08" db="EMBL/GenBank/DDBJ databases">
        <title>Plant Genome Project.</title>
        <authorList>
            <person name="Zhang R.-G."/>
        </authorList>
    </citation>
    <scope>NUCLEOTIDE SEQUENCE [LARGE SCALE GENOMIC DNA]</scope>
    <source>
        <tissue evidence="3">Rhizome</tissue>
    </source>
</reference>
<dbReference type="EMBL" id="JACMSC010000014">
    <property type="protein sequence ID" value="KAG6491302.1"/>
    <property type="molecule type" value="Genomic_DNA"/>
</dbReference>
<evidence type="ECO:0000256" key="2">
    <source>
        <dbReference type="SAM" id="MobiDB-lite"/>
    </source>
</evidence>
<evidence type="ECO:0000313" key="4">
    <source>
        <dbReference type="Proteomes" id="UP000734854"/>
    </source>
</evidence>
<evidence type="ECO:0000313" key="3">
    <source>
        <dbReference type="EMBL" id="KAG6491302.1"/>
    </source>
</evidence>
<accession>A0A8J5FMG3</accession>
<dbReference type="GO" id="GO:0032451">
    <property type="term" value="F:demethylase activity"/>
    <property type="evidence" value="ECO:0007669"/>
    <property type="project" value="InterPro"/>
</dbReference>
<dbReference type="AlphaFoldDB" id="A0A8J5FMG3"/>
<name>A0A8J5FMG3_ZINOF</name>
<dbReference type="GO" id="GO:0006402">
    <property type="term" value="P:mRNA catabolic process"/>
    <property type="evidence" value="ECO:0007669"/>
    <property type="project" value="InterPro"/>
</dbReference>
<dbReference type="GO" id="GO:0003729">
    <property type="term" value="F:mRNA binding"/>
    <property type="evidence" value="ECO:0007669"/>
    <property type="project" value="InterPro"/>
</dbReference>
<organism evidence="3 4">
    <name type="scientific">Zingiber officinale</name>
    <name type="common">Ginger</name>
    <name type="synonym">Amomum zingiber</name>
    <dbReference type="NCBI Taxonomy" id="94328"/>
    <lineage>
        <taxon>Eukaryota</taxon>
        <taxon>Viridiplantae</taxon>
        <taxon>Streptophyta</taxon>
        <taxon>Embryophyta</taxon>
        <taxon>Tracheophyta</taxon>
        <taxon>Spermatophyta</taxon>
        <taxon>Magnoliopsida</taxon>
        <taxon>Liliopsida</taxon>
        <taxon>Zingiberales</taxon>
        <taxon>Zingiberaceae</taxon>
        <taxon>Zingiber</taxon>
    </lineage>
</organism>
<comment type="similarity">
    <text evidence="1">Belongs to the alkB family.</text>
</comment>
<evidence type="ECO:0000256" key="1">
    <source>
        <dbReference type="ARBA" id="ARBA00007879"/>
    </source>
</evidence>
<dbReference type="InterPro" id="IPR044842">
    <property type="entry name" value="ALKBH9B/ALKBH10B-like"/>
</dbReference>
<comment type="caution">
    <text evidence="3">The sequence shown here is derived from an EMBL/GenBank/DDBJ whole genome shotgun (WGS) entry which is preliminary data.</text>
</comment>
<sequence>MHVNPTTFSAQAANAIISVEDPHLCDRRGKQSRDCEQRPPWFWSRSPSCTVYQTYRIVLDFDLFVLRGLTDDLSTEALMLGSKCHSLGRTNWGIKKEDLPKYEEQLEHQIAKEDLKGLKKKNAIYYYGNSAQKVRWIGSSIPAIGVAGRRPRGIRVVVDQPLCSLSTTSASAWPLPDLCSLLPQSACPPSTDLRLPPAPWLRRPATDLRLLGAPASAPPPPTPDPRCHLQKGLASSAAASPSNRLNAMRSAMANSLVRIGAVEGEWVNRALIRPSSHQQRGRTAFQPRPSRLSRIDRSKNAVSFVIFPLCFLFGIRRRCPICLRVVSVVLFCVTSLCRSKVVGFSEDDDSEEIRRSWMVKRKKDFQKMEKVHGRLVNILEGLGLHAGVFSPAEQKQIVDCIYVLQKKGRNGELRERTYSELRKWSSSDNNSVRLLLQLRSATISDLQDKKGNSPGIIRDEQVDPIPPLLNIFGCFAQIKFKLQIFCLMIENKL</sequence>
<dbReference type="InterPro" id="IPR037151">
    <property type="entry name" value="AlkB-like_sf"/>
</dbReference>
<proteinExistence type="inferred from homology"/>
<protein>
    <submittedName>
        <fullName evidence="3">Uncharacterized protein</fullName>
    </submittedName>
</protein>
<dbReference type="PANTHER" id="PTHR31447:SF23">
    <property type="entry name" value="2-OXOGLUTARATE AND FE(II)-DEPENDENT OXYGENASE SUPERFAMILY PROTEIN"/>
    <property type="match status" value="1"/>
</dbReference>
<keyword evidence="4" id="KW-1185">Reference proteome</keyword>